<evidence type="ECO:0000256" key="3">
    <source>
        <dbReference type="ARBA" id="ARBA00022884"/>
    </source>
</evidence>
<dbReference type="RefSeq" id="WP_112220597.1">
    <property type="nucleotide sequence ID" value="NZ_MVJN01000013.1"/>
</dbReference>
<reference evidence="5 6" key="1">
    <citation type="submission" date="2017-02" db="EMBL/GenBank/DDBJ databases">
        <title>Legionella quilivanii strain from human: case report and whole genome sequencing analysis.</title>
        <authorList>
            <person name="Lalancette C."/>
            <person name="Leduc J.-M."/>
            <person name="Levesque S."/>
            <person name="Fournier E."/>
            <person name="Saoud J."/>
            <person name="Faucher S.P."/>
            <person name="Bernard K."/>
            <person name="Martineau C."/>
            <person name="Longtin J."/>
        </authorList>
    </citation>
    <scope>NUCLEOTIDE SEQUENCE [LARGE SCALE GENOMIC DNA]</scope>
    <source>
        <strain evidence="5 6">ID143958</strain>
    </source>
</reference>
<dbReference type="EMBL" id="MVJN01000013">
    <property type="protein sequence ID" value="RAP34885.1"/>
    <property type="molecule type" value="Genomic_DNA"/>
</dbReference>
<organism evidence="5 6">
    <name type="scientific">Legionella quinlivanii</name>
    <dbReference type="NCBI Taxonomy" id="45073"/>
    <lineage>
        <taxon>Bacteria</taxon>
        <taxon>Pseudomonadati</taxon>
        <taxon>Pseudomonadota</taxon>
        <taxon>Gammaproteobacteria</taxon>
        <taxon>Legionellales</taxon>
        <taxon>Legionellaceae</taxon>
        <taxon>Legionella</taxon>
    </lineage>
</organism>
<evidence type="ECO:0000313" key="5">
    <source>
        <dbReference type="EMBL" id="RAP34885.1"/>
    </source>
</evidence>
<dbReference type="InterPro" id="IPR003751">
    <property type="entry name" value="CsrA"/>
</dbReference>
<proteinExistence type="predicted"/>
<dbReference type="GO" id="GO:0006109">
    <property type="term" value="P:regulation of carbohydrate metabolic process"/>
    <property type="evidence" value="ECO:0007669"/>
    <property type="project" value="InterPro"/>
</dbReference>
<dbReference type="PANTHER" id="PTHR34984:SF1">
    <property type="entry name" value="CARBON STORAGE REGULATOR"/>
    <property type="match status" value="1"/>
</dbReference>
<keyword evidence="3" id="KW-0694">RNA-binding</keyword>
<accession>A0A364LFP2</accession>
<evidence type="ECO:0000256" key="1">
    <source>
        <dbReference type="ARBA" id="ARBA00022490"/>
    </source>
</evidence>
<dbReference type="GO" id="GO:0005829">
    <property type="term" value="C:cytosol"/>
    <property type="evidence" value="ECO:0007669"/>
    <property type="project" value="TreeGrafter"/>
</dbReference>
<dbReference type="InterPro" id="IPR036107">
    <property type="entry name" value="CsrA_sf"/>
</dbReference>
<dbReference type="GO" id="GO:0045947">
    <property type="term" value="P:negative regulation of translational initiation"/>
    <property type="evidence" value="ECO:0007669"/>
    <property type="project" value="TreeGrafter"/>
</dbReference>
<name>A0A364LFP2_9GAMM</name>
<dbReference type="Proteomes" id="UP000249458">
    <property type="component" value="Unassembled WGS sequence"/>
</dbReference>
<dbReference type="GO" id="GO:0048027">
    <property type="term" value="F:mRNA 5'-UTR binding"/>
    <property type="evidence" value="ECO:0007669"/>
    <property type="project" value="TreeGrafter"/>
</dbReference>
<sequence length="63" mass="7119">MLILTRRIGESIVIAQDILITVLGMTAKQIRIGIDIPNHMAVEIQEAYCDPQRLAKLDNMSRK</sequence>
<comment type="caution">
    <text evidence="5">The sequence shown here is derived from an EMBL/GenBank/DDBJ whole genome shotgun (WGS) entry which is preliminary data.</text>
</comment>
<keyword evidence="4" id="KW-0010">Activator</keyword>
<evidence type="ECO:0000256" key="2">
    <source>
        <dbReference type="ARBA" id="ARBA00022845"/>
    </source>
</evidence>
<dbReference type="GO" id="GO:0006402">
    <property type="term" value="P:mRNA catabolic process"/>
    <property type="evidence" value="ECO:0007669"/>
    <property type="project" value="InterPro"/>
</dbReference>
<dbReference type="AlphaFoldDB" id="A0A364LFP2"/>
<evidence type="ECO:0000256" key="4">
    <source>
        <dbReference type="ARBA" id="ARBA00023159"/>
    </source>
</evidence>
<evidence type="ECO:0008006" key="7">
    <source>
        <dbReference type="Google" id="ProtNLM"/>
    </source>
</evidence>
<evidence type="ECO:0000313" key="6">
    <source>
        <dbReference type="Proteomes" id="UP000249458"/>
    </source>
</evidence>
<dbReference type="Gene3D" id="2.60.40.4380">
    <property type="entry name" value="Translational regulator CsrA"/>
    <property type="match status" value="1"/>
</dbReference>
<gene>
    <name evidence="5" type="ORF">B1207_14420</name>
</gene>
<keyword evidence="1" id="KW-0963">Cytoplasm</keyword>
<dbReference type="Pfam" id="PF02599">
    <property type="entry name" value="CsrA"/>
    <property type="match status" value="1"/>
</dbReference>
<protein>
    <recommendedName>
        <fullName evidence="7">Carbon storage regulator</fullName>
    </recommendedName>
</protein>
<dbReference type="SUPFAM" id="SSF117130">
    <property type="entry name" value="CsrA-like"/>
    <property type="match status" value="1"/>
</dbReference>
<keyword evidence="2" id="KW-0810">Translation regulation</keyword>
<dbReference type="PANTHER" id="PTHR34984">
    <property type="entry name" value="CARBON STORAGE REGULATOR"/>
    <property type="match status" value="1"/>
</dbReference>